<dbReference type="InterPro" id="IPR058548">
    <property type="entry name" value="MlaB-like_STAS"/>
</dbReference>
<evidence type="ECO:0000256" key="1">
    <source>
        <dbReference type="ARBA" id="ARBA00009013"/>
    </source>
</evidence>
<dbReference type="PROSITE" id="PS50921">
    <property type="entry name" value="ANTAR"/>
    <property type="match status" value="1"/>
</dbReference>
<accession>A0A516RJK7</accession>
<evidence type="ECO:0000313" key="7">
    <source>
        <dbReference type="Proteomes" id="UP000316806"/>
    </source>
</evidence>
<dbReference type="RefSeq" id="WP_144323048.1">
    <property type="nucleotide sequence ID" value="NZ_CP040916.1"/>
</dbReference>
<evidence type="ECO:0000313" key="6">
    <source>
        <dbReference type="EMBL" id="QDQ15847.1"/>
    </source>
</evidence>
<feature type="domain" description="ANTAR" evidence="5">
    <location>
        <begin position="150"/>
        <end position="211"/>
    </location>
</feature>
<dbReference type="Pfam" id="PF03861">
    <property type="entry name" value="ANTAR"/>
    <property type="match status" value="1"/>
</dbReference>
<dbReference type="PROSITE" id="PS50801">
    <property type="entry name" value="STAS"/>
    <property type="match status" value="1"/>
</dbReference>
<protein>
    <recommendedName>
        <fullName evidence="2">Anti-sigma factor antagonist</fullName>
    </recommendedName>
</protein>
<dbReference type="EMBL" id="CP040916">
    <property type="protein sequence ID" value="QDQ15847.1"/>
    <property type="molecule type" value="Genomic_DNA"/>
</dbReference>
<dbReference type="GO" id="GO:0003723">
    <property type="term" value="F:RNA binding"/>
    <property type="evidence" value="ECO:0007669"/>
    <property type="project" value="InterPro"/>
</dbReference>
<feature type="region of interest" description="Disordered" evidence="3">
    <location>
        <begin position="1"/>
        <end position="27"/>
    </location>
</feature>
<evidence type="ECO:0000256" key="3">
    <source>
        <dbReference type="SAM" id="MobiDB-lite"/>
    </source>
</evidence>
<dbReference type="InterPro" id="IPR003658">
    <property type="entry name" value="Anti-sigma_ant"/>
</dbReference>
<dbReference type="InterPro" id="IPR005561">
    <property type="entry name" value="ANTAR"/>
</dbReference>
<dbReference type="SMART" id="SM01012">
    <property type="entry name" value="ANTAR"/>
    <property type="match status" value="1"/>
</dbReference>
<dbReference type="SUPFAM" id="SSF52172">
    <property type="entry name" value="CheY-like"/>
    <property type="match status" value="1"/>
</dbReference>
<dbReference type="Gene3D" id="3.30.750.24">
    <property type="entry name" value="STAS domain"/>
    <property type="match status" value="1"/>
</dbReference>
<dbReference type="PANTHER" id="PTHR33495:SF2">
    <property type="entry name" value="ANTI-SIGMA FACTOR ANTAGONIST TM_1081-RELATED"/>
    <property type="match status" value="1"/>
</dbReference>
<dbReference type="InterPro" id="IPR002645">
    <property type="entry name" value="STAS_dom"/>
</dbReference>
<dbReference type="CDD" id="cd07043">
    <property type="entry name" value="STAS_anti-anti-sigma_factors"/>
    <property type="match status" value="1"/>
</dbReference>
<name>A0A516RJK7_STRST</name>
<dbReference type="Gene3D" id="1.10.10.10">
    <property type="entry name" value="Winged helix-like DNA-binding domain superfamily/Winged helix DNA-binding domain"/>
    <property type="match status" value="1"/>
</dbReference>
<organism evidence="6 7">
    <name type="scientific">Streptomyces spectabilis</name>
    <dbReference type="NCBI Taxonomy" id="68270"/>
    <lineage>
        <taxon>Bacteria</taxon>
        <taxon>Bacillati</taxon>
        <taxon>Actinomycetota</taxon>
        <taxon>Actinomycetes</taxon>
        <taxon>Kitasatosporales</taxon>
        <taxon>Streptomycetaceae</taxon>
        <taxon>Streptomyces</taxon>
    </lineage>
</organism>
<evidence type="ECO:0000259" key="5">
    <source>
        <dbReference type="PROSITE" id="PS50921"/>
    </source>
</evidence>
<feature type="domain" description="STAS" evidence="4">
    <location>
        <begin position="30"/>
        <end position="117"/>
    </location>
</feature>
<dbReference type="SUPFAM" id="SSF52091">
    <property type="entry name" value="SpoIIaa-like"/>
    <property type="match status" value="1"/>
</dbReference>
<dbReference type="InterPro" id="IPR036513">
    <property type="entry name" value="STAS_dom_sf"/>
</dbReference>
<dbReference type="InterPro" id="IPR036388">
    <property type="entry name" value="WH-like_DNA-bd_sf"/>
</dbReference>
<dbReference type="Pfam" id="PF13466">
    <property type="entry name" value="STAS_2"/>
    <property type="match status" value="1"/>
</dbReference>
<proteinExistence type="inferred from homology"/>
<dbReference type="PANTHER" id="PTHR33495">
    <property type="entry name" value="ANTI-SIGMA FACTOR ANTAGONIST TM_1081-RELATED-RELATED"/>
    <property type="match status" value="1"/>
</dbReference>
<dbReference type="InterPro" id="IPR011006">
    <property type="entry name" value="CheY-like_superfamily"/>
</dbReference>
<evidence type="ECO:0000259" key="4">
    <source>
        <dbReference type="PROSITE" id="PS50801"/>
    </source>
</evidence>
<comment type="similarity">
    <text evidence="1 2">Belongs to the anti-sigma-factor antagonist family.</text>
</comment>
<sequence length="245" mass="25932">MPQAAQPGIGRAEGRAGRAVSRSTAPQSELRLHTRAEGDRLVVTVRGDLDLDTDQELRRELRAALSRSGQGIDVDLGGVEFCDCCGLNTVLTVRQQALDEAKSVRIRAISPAAERVFALADALPLFTTGADAEVDALSPAEGSGNSGDSEVNLRVKVVQLRRAMQTRGPIDTARGILMAVFALGEEEAWDVLVMTSQNTNVKLYLLAQQVVGSIKGAPLPEATQEQLSAAVTHVTAVHARAGTGE</sequence>
<evidence type="ECO:0000256" key="2">
    <source>
        <dbReference type="RuleBase" id="RU003749"/>
    </source>
</evidence>
<reference evidence="6 7" key="1">
    <citation type="journal article" date="2019" name="J. Ind. Microbiol. Biotechnol.">
        <title>The complete genomic sequence of Streptomyces spectabilis NRRL-2792 and identification of secondary metabolite biosynthetic gene clusters.</title>
        <authorList>
            <person name="Sinha A."/>
            <person name="Phillips-Salemka S."/>
            <person name="Niraula T.A."/>
            <person name="Short K.A."/>
            <person name="Niraula N.P."/>
        </authorList>
    </citation>
    <scope>NUCLEOTIDE SEQUENCE [LARGE SCALE GENOMIC DNA]</scope>
    <source>
        <strain evidence="6 7">NRRL 2792</strain>
    </source>
</reference>
<gene>
    <name evidence="6" type="ORF">FH965_39230</name>
</gene>
<dbReference type="Proteomes" id="UP000316806">
    <property type="component" value="Chromosome"/>
</dbReference>
<dbReference type="GO" id="GO:0043856">
    <property type="term" value="F:anti-sigma factor antagonist activity"/>
    <property type="evidence" value="ECO:0007669"/>
    <property type="project" value="InterPro"/>
</dbReference>
<dbReference type="AlphaFoldDB" id="A0A516RJK7"/>
<dbReference type="NCBIfam" id="TIGR00377">
    <property type="entry name" value="ant_ant_sig"/>
    <property type="match status" value="1"/>
</dbReference>